<dbReference type="Pfam" id="PF12118">
    <property type="entry name" value="SprA-related"/>
    <property type="match status" value="1"/>
</dbReference>
<evidence type="ECO:0008006" key="4">
    <source>
        <dbReference type="Google" id="ProtNLM"/>
    </source>
</evidence>
<dbReference type="OrthoDB" id="9812722at2"/>
<evidence type="ECO:0000313" key="3">
    <source>
        <dbReference type="Proteomes" id="UP000242181"/>
    </source>
</evidence>
<feature type="compositionally biased region" description="Low complexity" evidence="1">
    <location>
        <begin position="181"/>
        <end position="199"/>
    </location>
</feature>
<comment type="caution">
    <text evidence="2">The sequence shown here is derived from an EMBL/GenBank/DDBJ whole genome shotgun (WGS) entry which is preliminary data.</text>
</comment>
<protein>
    <recommendedName>
        <fullName evidence="4">Catalase</fullName>
    </recommendedName>
</protein>
<accession>A0A2P7QX15</accession>
<feature type="region of interest" description="Disordered" evidence="1">
    <location>
        <begin position="1"/>
        <end position="152"/>
    </location>
</feature>
<feature type="compositionally biased region" description="Polar residues" evidence="1">
    <location>
        <begin position="232"/>
        <end position="242"/>
    </location>
</feature>
<reference evidence="2 3" key="1">
    <citation type="submission" date="2018-03" db="EMBL/GenBank/DDBJ databases">
        <title>The draft genome of Zobellella taiwanensis JCM 13381.</title>
        <authorList>
            <person name="Liu L."/>
            <person name="Li L."/>
            <person name="Wang T."/>
            <person name="Zhang X."/>
            <person name="Liang L."/>
        </authorList>
    </citation>
    <scope>NUCLEOTIDE SEQUENCE [LARGE SCALE GENOMIC DNA]</scope>
    <source>
        <strain evidence="2 3">JCM 13381</strain>
    </source>
</reference>
<evidence type="ECO:0000256" key="1">
    <source>
        <dbReference type="SAM" id="MobiDB-lite"/>
    </source>
</evidence>
<proteinExistence type="predicted"/>
<feature type="region of interest" description="Disordered" evidence="1">
    <location>
        <begin position="179"/>
        <end position="244"/>
    </location>
</feature>
<dbReference type="EMBL" id="PXYH01000011">
    <property type="protein sequence ID" value="PSJ42483.1"/>
    <property type="molecule type" value="Genomic_DNA"/>
</dbReference>
<dbReference type="RefSeq" id="WP_106453456.1">
    <property type="nucleotide sequence ID" value="NZ_PXYH01000011.1"/>
</dbReference>
<name>A0A2P7QX15_9GAMM</name>
<keyword evidence="3" id="KW-1185">Reference proteome</keyword>
<feature type="compositionally biased region" description="Basic and acidic residues" evidence="1">
    <location>
        <begin position="45"/>
        <end position="55"/>
    </location>
</feature>
<organism evidence="2 3">
    <name type="scientific">Zobellella taiwanensis</name>
    <dbReference type="NCBI Taxonomy" id="347535"/>
    <lineage>
        <taxon>Bacteria</taxon>
        <taxon>Pseudomonadati</taxon>
        <taxon>Pseudomonadota</taxon>
        <taxon>Gammaproteobacteria</taxon>
        <taxon>Aeromonadales</taxon>
        <taxon>Aeromonadaceae</taxon>
        <taxon>Zobellella</taxon>
    </lineage>
</organism>
<feature type="compositionally biased region" description="Basic and acidic residues" evidence="1">
    <location>
        <begin position="200"/>
        <end position="215"/>
    </location>
</feature>
<evidence type="ECO:0000313" key="2">
    <source>
        <dbReference type="EMBL" id="PSJ42483.1"/>
    </source>
</evidence>
<dbReference type="AlphaFoldDB" id="A0A2P7QX15"/>
<feature type="compositionally biased region" description="Basic and acidic residues" evidence="1">
    <location>
        <begin position="112"/>
        <end position="127"/>
    </location>
</feature>
<dbReference type="Proteomes" id="UP000242181">
    <property type="component" value="Unassembled WGS sequence"/>
</dbReference>
<dbReference type="InterPro" id="IPR021973">
    <property type="entry name" value="SprA-related"/>
</dbReference>
<gene>
    <name evidence="2" type="ORF">C7I36_09370</name>
</gene>
<sequence>MNIDHRLNDPLFAPTPPTGAQPRQDNDQRERVAPAAETDAFAGQDQRRERGKDEVALYDARGQKTGPDNATTKAAEEQAGQPEDDPQTAEAQARPSKPSGEPMSEQEVLELNDLKLRDQEVRTHEQQHATVGGQHTGAPSYDYQTGPDGKQYAVGGEVQVDLSPIPGDPRATIDKMRQVKAAALAPAEPSQADRNAAARADQHIREAQSELRNPDPEQATTAGPAKAEPDTGQPQQDSQMALHNQVIAGVYGKSTQVQSQSLLSLA</sequence>